<dbReference type="PANTHER" id="PTHR47909">
    <property type="entry name" value="ALPHA/BETA-HYDROLASES SUPERFAMILY PROTEIN"/>
    <property type="match status" value="1"/>
</dbReference>
<feature type="compositionally biased region" description="Polar residues" evidence="1">
    <location>
        <begin position="10"/>
        <end position="19"/>
    </location>
</feature>
<feature type="region of interest" description="Disordered" evidence="1">
    <location>
        <begin position="53"/>
        <end position="83"/>
    </location>
</feature>
<accession>A0A0G4HYV6</accession>
<protein>
    <submittedName>
        <fullName evidence="2">Uncharacterized protein</fullName>
    </submittedName>
</protein>
<dbReference type="InterPro" id="IPR029058">
    <property type="entry name" value="AB_hydrolase_fold"/>
</dbReference>
<reference evidence="2" key="1">
    <citation type="submission" date="2014-11" db="EMBL/GenBank/DDBJ databases">
        <authorList>
            <person name="Otto D Thomas"/>
            <person name="Naeem Raeece"/>
        </authorList>
    </citation>
    <scope>NUCLEOTIDE SEQUENCE</scope>
</reference>
<evidence type="ECO:0000313" key="2">
    <source>
        <dbReference type="EMBL" id="CEM49724.1"/>
    </source>
</evidence>
<dbReference type="EMBL" id="CDMZ01004431">
    <property type="protein sequence ID" value="CEM49724.1"/>
    <property type="molecule type" value="Genomic_DNA"/>
</dbReference>
<dbReference type="PANTHER" id="PTHR47909:SF2">
    <property type="entry name" value="GPI INOSITOL-DEACYLASE"/>
    <property type="match status" value="1"/>
</dbReference>
<proteinExistence type="predicted"/>
<dbReference type="SUPFAM" id="SSF53474">
    <property type="entry name" value="alpha/beta-Hydrolases"/>
    <property type="match status" value="1"/>
</dbReference>
<evidence type="ECO:0000256" key="1">
    <source>
        <dbReference type="SAM" id="MobiDB-lite"/>
    </source>
</evidence>
<feature type="compositionally biased region" description="Basic and acidic residues" evidence="1">
    <location>
        <begin position="59"/>
        <end position="71"/>
    </location>
</feature>
<dbReference type="PhylomeDB" id="A0A0G4HYV6"/>
<gene>
    <name evidence="2" type="ORF">Cvel_9574</name>
</gene>
<dbReference type="Gene3D" id="3.40.50.1820">
    <property type="entry name" value="alpha/beta hydrolase"/>
    <property type="match status" value="1"/>
</dbReference>
<dbReference type="AlphaFoldDB" id="A0A0G4HYV6"/>
<dbReference type="VEuPathDB" id="CryptoDB:Cvel_9574"/>
<name>A0A0G4HYV6_9ALVE</name>
<sequence length="404" mass="43984">MRFAPPELQLSPSAVSSFWQKGDGNRDDSQVTCPSQFPPIVILPGFGNDAVDYTAPKLKPTEGDGEAERMPSPDNTPVELNRKGDRDLEELTSDSFVAVLKKRGFDVTVVDVKRLEWLKVAFEILGPRLYTKSVLPFGPGFGWYLQRLRSAIRSALEVRRERLRQEGREAVTGVDDRVILVGHSAGGWLARAALGDGEMWSDSGKVSERNMSLFDRFLLGLARLLGLLDTEKTGEGSGAAAPSCRSRNPDVVAGLVTLGTPQSPPSLGDVSDMTFGALSWTDQNFPGSFLKGKTGIWYLTVAGKAVQGESEAPKGSASRFAYGSYRVVLGEGEGVWGDGVVPVEKAHLQGATQLTLEGVFHSINAPLRWYGSDAFVDCWLKEAVRLFEEQRVEAARDEKSKCSV</sequence>
<organism evidence="2">
    <name type="scientific">Chromera velia CCMP2878</name>
    <dbReference type="NCBI Taxonomy" id="1169474"/>
    <lineage>
        <taxon>Eukaryota</taxon>
        <taxon>Sar</taxon>
        <taxon>Alveolata</taxon>
        <taxon>Colpodellida</taxon>
        <taxon>Chromeraceae</taxon>
        <taxon>Chromera</taxon>
    </lineage>
</organism>
<feature type="region of interest" description="Disordered" evidence="1">
    <location>
        <begin position="1"/>
        <end position="34"/>
    </location>
</feature>